<dbReference type="Proteomes" id="UP001566132">
    <property type="component" value="Unassembled WGS sequence"/>
</dbReference>
<dbReference type="AlphaFoldDB" id="A0ABD1EL57"/>
<dbReference type="SUPFAM" id="SSF47113">
    <property type="entry name" value="Histone-fold"/>
    <property type="match status" value="1"/>
</dbReference>
<evidence type="ECO:0000313" key="8">
    <source>
        <dbReference type="EMBL" id="KAL1497193.1"/>
    </source>
</evidence>
<evidence type="ECO:0000256" key="3">
    <source>
        <dbReference type="ARBA" id="ARBA00023015"/>
    </source>
</evidence>
<keyword evidence="9" id="KW-1185">Reference proteome</keyword>
<sequence>MSKVGESDLYGTNFSIESMKVIAESIGIGNLQDEAAKDLAEDISFRLKHIIQDAAKFMNHAKRVKLLQSDVDSALKVRNIEPQYGFHSKEPLPFRFASGGGRELHFIEEKEVDLGELLTNLSPKAPLEVTLRPHWLFIDGIQPTIPENPPPVAKNVQKLESVDPINKKPMKETSGKPSTGKQKLKNVETVQIKQLATHELSVEQQLYYKEITEACVGSDEARRAEALQSLSSDPGLHEMLPRMCTFIIEGVRVNVVQNNLALLIYLMRMVKALLDNQSLYLEKYLHELIPSVTTCIVSKQLCMRPELDNHWALRDFASRLMSQICKNFNTSTNNIQTRITRMFTNALQQCDKIPLSSLYGALQGLSELGTEVTRIFILPRLKSIGARIEGQLEGNLISNADRTAAGHIKQLVIKIMAPIIKSVKNPPDNVEEYKQDYGYLGISLHAAVVKARTQLTPITSLPTVSNVTNTTTPSSSVSQIINRPLGSTGIIQQNNQPNRTIVMSTQQQQRIAVQQNSQQKVVFMPQRSQTTNVSSQGNSSNTTVVKLVSTGQTLNQNKFIQSTSQKLVVMSSNQSYLNQQQLQTQKSIDDFTDID</sequence>
<reference evidence="8 9" key="1">
    <citation type="submission" date="2024-05" db="EMBL/GenBank/DDBJ databases">
        <title>Genetic variation in Jamaican populations of the coffee berry borer (Hypothenemus hampei).</title>
        <authorList>
            <person name="Errbii M."/>
            <person name="Myrie A."/>
        </authorList>
    </citation>
    <scope>NUCLEOTIDE SEQUENCE [LARGE SCALE GENOMIC DNA]</scope>
    <source>
        <strain evidence="8">JA-Hopewell-2020-01-JO</strain>
        <tissue evidence="8">Whole body</tissue>
    </source>
</reference>
<dbReference type="CDD" id="cd22931">
    <property type="entry name" value="HFD_TAF6"/>
    <property type="match status" value="1"/>
</dbReference>
<dbReference type="SMART" id="SM00803">
    <property type="entry name" value="TAF"/>
    <property type="match status" value="1"/>
</dbReference>
<dbReference type="PANTHER" id="PTHR10221:SF9">
    <property type="entry name" value="TRANSCRIPTION INITIATION FACTOR TFIID SUBUNIT 6"/>
    <property type="match status" value="1"/>
</dbReference>
<keyword evidence="4" id="KW-0804">Transcription</keyword>
<gene>
    <name evidence="8" type="ORF">ABEB36_008190</name>
</gene>
<dbReference type="InterPro" id="IPR046344">
    <property type="entry name" value="TAF6_C_sf"/>
</dbReference>
<evidence type="ECO:0000256" key="6">
    <source>
        <dbReference type="ARBA" id="ARBA00040091"/>
    </source>
</evidence>
<dbReference type="CDD" id="cd08050">
    <property type="entry name" value="TAF6C"/>
    <property type="match status" value="1"/>
</dbReference>
<dbReference type="InterPro" id="IPR037796">
    <property type="entry name" value="TAF6"/>
</dbReference>
<evidence type="ECO:0000256" key="1">
    <source>
        <dbReference type="ARBA" id="ARBA00004123"/>
    </source>
</evidence>
<dbReference type="InterPro" id="IPR011442">
    <property type="entry name" value="TAF6_C"/>
</dbReference>
<organism evidence="8 9">
    <name type="scientific">Hypothenemus hampei</name>
    <name type="common">Coffee berry borer</name>
    <dbReference type="NCBI Taxonomy" id="57062"/>
    <lineage>
        <taxon>Eukaryota</taxon>
        <taxon>Metazoa</taxon>
        <taxon>Ecdysozoa</taxon>
        <taxon>Arthropoda</taxon>
        <taxon>Hexapoda</taxon>
        <taxon>Insecta</taxon>
        <taxon>Pterygota</taxon>
        <taxon>Neoptera</taxon>
        <taxon>Endopterygota</taxon>
        <taxon>Coleoptera</taxon>
        <taxon>Polyphaga</taxon>
        <taxon>Cucujiformia</taxon>
        <taxon>Curculionidae</taxon>
        <taxon>Scolytinae</taxon>
        <taxon>Hypothenemus</taxon>
    </lineage>
</organism>
<dbReference type="FunFam" id="1.25.40.770:FF:000001">
    <property type="entry name" value="Transcription initiation factor TFIID subunit 6"/>
    <property type="match status" value="1"/>
</dbReference>
<comment type="subcellular location">
    <subcellularLocation>
        <location evidence="1">Nucleus</location>
    </subcellularLocation>
</comment>
<dbReference type="InterPro" id="IPR004823">
    <property type="entry name" value="TAF_TATA-bd_Histone-like_dom"/>
</dbReference>
<dbReference type="Gene3D" id="1.25.40.770">
    <property type="entry name" value="TAF6, C-terminal HEAT repeat domain"/>
    <property type="match status" value="1"/>
</dbReference>
<proteinExistence type="inferred from homology"/>
<comment type="similarity">
    <text evidence="2">Belongs to the TAF6 family.</text>
</comment>
<comment type="caution">
    <text evidence="8">The sequence shown here is derived from an EMBL/GenBank/DDBJ whole genome shotgun (WGS) entry which is preliminary data.</text>
</comment>
<dbReference type="Gene3D" id="1.10.20.10">
    <property type="entry name" value="Histone, subunit A"/>
    <property type="match status" value="1"/>
</dbReference>
<dbReference type="InterPro" id="IPR009072">
    <property type="entry name" value="Histone-fold"/>
</dbReference>
<dbReference type="Pfam" id="PF07571">
    <property type="entry name" value="TAF6_C"/>
    <property type="match status" value="1"/>
</dbReference>
<dbReference type="PANTHER" id="PTHR10221">
    <property type="entry name" value="TRANSCRIPTION INITIATION FACTOR TFIID SUBUNIT 6"/>
    <property type="match status" value="1"/>
</dbReference>
<evidence type="ECO:0000256" key="2">
    <source>
        <dbReference type="ARBA" id="ARBA00007688"/>
    </source>
</evidence>
<dbReference type="FunFam" id="1.10.20.10:FF:000030">
    <property type="entry name" value="Transcription initiation factor TFIID subunit 6"/>
    <property type="match status" value="1"/>
</dbReference>
<evidence type="ECO:0000313" key="9">
    <source>
        <dbReference type="Proteomes" id="UP001566132"/>
    </source>
</evidence>
<dbReference type="Pfam" id="PF02969">
    <property type="entry name" value="TAF"/>
    <property type="match status" value="1"/>
</dbReference>
<name>A0ABD1EL57_HYPHA</name>
<evidence type="ECO:0000256" key="4">
    <source>
        <dbReference type="ARBA" id="ARBA00023163"/>
    </source>
</evidence>
<dbReference type="GO" id="GO:0005634">
    <property type="term" value="C:nucleus"/>
    <property type="evidence" value="ECO:0007669"/>
    <property type="project" value="UniProtKB-SubCell"/>
</dbReference>
<evidence type="ECO:0000259" key="7">
    <source>
        <dbReference type="SMART" id="SM00803"/>
    </source>
</evidence>
<evidence type="ECO:0000256" key="5">
    <source>
        <dbReference type="ARBA" id="ARBA00023242"/>
    </source>
</evidence>
<protein>
    <recommendedName>
        <fullName evidence="6">Transcription initiation factor TFIID subunit 6</fullName>
    </recommendedName>
</protein>
<accession>A0ABD1EL57</accession>
<feature type="domain" description="TATA box binding protein associated factor (TAF) histone-like fold" evidence="7">
    <location>
        <begin position="13"/>
        <end position="76"/>
    </location>
</feature>
<dbReference type="EMBL" id="JBDJPC010000006">
    <property type="protein sequence ID" value="KAL1497193.1"/>
    <property type="molecule type" value="Genomic_DNA"/>
</dbReference>
<keyword evidence="5" id="KW-0539">Nucleus</keyword>
<keyword evidence="3" id="KW-0805">Transcription regulation</keyword>